<feature type="transmembrane region" description="Helical" evidence="1">
    <location>
        <begin position="47"/>
        <end position="68"/>
    </location>
</feature>
<dbReference type="AlphaFoldDB" id="A0A931E328"/>
<gene>
    <name evidence="2" type="ORF">IW254_002006</name>
</gene>
<dbReference type="GO" id="GO:0005576">
    <property type="term" value="C:extracellular region"/>
    <property type="evidence" value="ECO:0007669"/>
    <property type="project" value="TreeGrafter"/>
</dbReference>
<reference evidence="2" key="1">
    <citation type="submission" date="2020-11" db="EMBL/GenBank/DDBJ databases">
        <title>Sequencing the genomes of 1000 actinobacteria strains.</title>
        <authorList>
            <person name="Klenk H.-P."/>
        </authorList>
    </citation>
    <scope>NUCLEOTIDE SEQUENCE</scope>
    <source>
        <strain evidence="2">DSM 45632</strain>
    </source>
</reference>
<keyword evidence="1" id="KW-0812">Transmembrane</keyword>
<dbReference type="Pfam" id="PF05108">
    <property type="entry name" value="T7SS_ESX1_EccB"/>
    <property type="match status" value="2"/>
</dbReference>
<dbReference type="Gene3D" id="3.30.2390.20">
    <property type="entry name" value="Type VII secretion system EccB, repeat 1 domain"/>
    <property type="match status" value="1"/>
</dbReference>
<dbReference type="EMBL" id="JADOUE010000001">
    <property type="protein sequence ID" value="MBG6123037.1"/>
    <property type="molecule type" value="Genomic_DNA"/>
</dbReference>
<evidence type="ECO:0000313" key="3">
    <source>
        <dbReference type="Proteomes" id="UP000658613"/>
    </source>
</evidence>
<dbReference type="NCBIfam" id="TIGR03919">
    <property type="entry name" value="T7SS_EccB"/>
    <property type="match status" value="1"/>
</dbReference>
<organism evidence="2 3">
    <name type="scientific">Corynebacterium aquatimens</name>
    <dbReference type="NCBI Taxonomy" id="1190508"/>
    <lineage>
        <taxon>Bacteria</taxon>
        <taxon>Bacillati</taxon>
        <taxon>Actinomycetota</taxon>
        <taxon>Actinomycetes</taxon>
        <taxon>Mycobacteriales</taxon>
        <taxon>Corynebacteriaceae</taxon>
        <taxon>Corynebacterium</taxon>
    </lineage>
</organism>
<dbReference type="PANTHER" id="PTHR40765:SF2">
    <property type="entry name" value="ESX-2 SECRETION SYSTEM ATPASE ECCB2"/>
    <property type="match status" value="1"/>
</dbReference>
<dbReference type="InterPro" id="IPR007795">
    <property type="entry name" value="T7SS_EccB"/>
</dbReference>
<evidence type="ECO:0000256" key="1">
    <source>
        <dbReference type="SAM" id="Phobius"/>
    </source>
</evidence>
<dbReference type="Proteomes" id="UP000658613">
    <property type="component" value="Unassembled WGS sequence"/>
</dbReference>
<keyword evidence="3" id="KW-1185">Reference proteome</keyword>
<dbReference type="InterPro" id="IPR044857">
    <property type="entry name" value="T7SS_EccB_R1"/>
</dbReference>
<sequence>MADSQRLLPTTRTQVSGHRFMRRRVEHGLIYGDIRMIHDPLAARRRAAIFGLVAVVLIAGGCGLFAWLRPNPDPGSAGILRASDGSLYVRVGEVIHPVTNLTSARLIVGGPDNPQRVGDERLVAMQRGAPLGIASAPSMFAAGDSEDMSWSACVYAGRTTVVAGHAPRQFDNAEGVLVEVGEGETTTQWVLTSAGRASLPPASTPEGRVIRRGLGIDSTTPRLPMRKELLNTFTEAPPLTVPVPLPELLDTGDQAWAIAPNGGIQPVTETQREILTAAGAKVTRILRDQLASYPDAQPPMQIDLPATRPQWIDPKSTAVCASESGASSRLRPEATTGGAMKLPGDAPADYFVGLAAGSVGADTGYGYQVVSATGVRHKVDDRAALETVGAAHVEKVPWAILALLPAGPDLTREVALTAVL</sequence>
<name>A0A931E328_9CORY</name>
<accession>A0A931E328</accession>
<proteinExistence type="predicted"/>
<dbReference type="RefSeq" id="WP_196825328.1">
    <property type="nucleotide sequence ID" value="NZ_CP046980.1"/>
</dbReference>
<comment type="caution">
    <text evidence="2">The sequence shown here is derived from an EMBL/GenBank/DDBJ whole genome shotgun (WGS) entry which is preliminary data.</text>
</comment>
<evidence type="ECO:0000313" key="2">
    <source>
        <dbReference type="EMBL" id="MBG6123037.1"/>
    </source>
</evidence>
<keyword evidence="1" id="KW-1133">Transmembrane helix</keyword>
<keyword evidence="1" id="KW-0472">Membrane</keyword>
<dbReference type="PANTHER" id="PTHR40765">
    <property type="entry name" value="ESX-2 SECRETION SYSTEM ATPASE ECCB2"/>
    <property type="match status" value="1"/>
</dbReference>
<protein>
    <submittedName>
        <fullName evidence="2">Type VII secretion protein EccB</fullName>
    </submittedName>
</protein>